<evidence type="ECO:0000313" key="4">
    <source>
        <dbReference type="Proteomes" id="UP000094056"/>
    </source>
</evidence>
<reference evidence="3 4" key="1">
    <citation type="submission" date="2016-07" db="EMBL/GenBank/DDBJ databases">
        <title>Draft genome of Scalindua rubra, obtained from a brine-seawater interface in the Red Sea, sheds light on salt adaptation in anammox bacteria.</title>
        <authorList>
            <person name="Speth D.R."/>
            <person name="Lagkouvardos I."/>
            <person name="Wang Y."/>
            <person name="Qian P.-Y."/>
            <person name="Dutilh B.E."/>
            <person name="Jetten M.S."/>
        </authorList>
    </citation>
    <scope>NUCLEOTIDE SEQUENCE [LARGE SCALE GENOMIC DNA]</scope>
    <source>
        <strain evidence="3">BSI-1</strain>
    </source>
</reference>
<dbReference type="AlphaFoldDB" id="A0A1E3XCF0"/>
<proteinExistence type="predicted"/>
<dbReference type="EMBL" id="MAYW01000031">
    <property type="protein sequence ID" value="ODS33327.1"/>
    <property type="molecule type" value="Genomic_DNA"/>
</dbReference>
<organism evidence="3 4">
    <name type="scientific">Candidatus Scalindua rubra</name>
    <dbReference type="NCBI Taxonomy" id="1872076"/>
    <lineage>
        <taxon>Bacteria</taxon>
        <taxon>Pseudomonadati</taxon>
        <taxon>Planctomycetota</taxon>
        <taxon>Candidatus Brocadiia</taxon>
        <taxon>Candidatus Brocadiales</taxon>
        <taxon>Candidatus Scalinduaceae</taxon>
        <taxon>Candidatus Scalindua</taxon>
    </lineage>
</organism>
<evidence type="ECO:0000259" key="2">
    <source>
        <dbReference type="Pfam" id="PF04028"/>
    </source>
</evidence>
<protein>
    <recommendedName>
        <fullName evidence="2">DUF374 domain-containing protein</fullName>
    </recommendedName>
</protein>
<dbReference type="PATRIC" id="fig|1872076.5.peg.1762"/>
<gene>
    <name evidence="3" type="ORF">SCARUB_01507</name>
</gene>
<dbReference type="SUPFAM" id="SSF69593">
    <property type="entry name" value="Glycerol-3-phosphate (1)-acyltransferase"/>
    <property type="match status" value="1"/>
</dbReference>
<sequence length="222" mass="25163">MFLKKKLERIKLFVIGFLGATFARILFSTVKIEEKPSGYPKQLKSQGKNVIYAYWHSFMLAPGYAARNLGIKVLISRHTDGEYIAQIAQQLGFNPVRGSTTRGGVNALLSMIKKVNEDTSFVITPDGPRGPRFIVQPGIIFLGQKTNYPVLPVALGLTNYWELPSWDKFRIPKPFSKAILIYGDPITIPPILDKSKVEEYRELLEKTLNEMRAEAERMVKNM</sequence>
<name>A0A1E3XCF0_9BACT</name>
<comment type="caution">
    <text evidence="3">The sequence shown here is derived from an EMBL/GenBank/DDBJ whole genome shotgun (WGS) entry which is preliminary data.</text>
</comment>
<feature type="coiled-coil region" evidence="1">
    <location>
        <begin position="194"/>
        <end position="221"/>
    </location>
</feature>
<dbReference type="Proteomes" id="UP000094056">
    <property type="component" value="Unassembled WGS sequence"/>
</dbReference>
<keyword evidence="1" id="KW-0175">Coiled coil</keyword>
<dbReference type="Pfam" id="PF04028">
    <property type="entry name" value="DUF374"/>
    <property type="match status" value="1"/>
</dbReference>
<dbReference type="InterPro" id="IPR007172">
    <property type="entry name" value="DUF374"/>
</dbReference>
<evidence type="ECO:0000313" key="3">
    <source>
        <dbReference type="EMBL" id="ODS33327.1"/>
    </source>
</evidence>
<evidence type="ECO:0000256" key="1">
    <source>
        <dbReference type="SAM" id="Coils"/>
    </source>
</evidence>
<accession>A0A1E3XCF0</accession>
<dbReference type="CDD" id="cd07983">
    <property type="entry name" value="LPLAT_DUF374-like"/>
    <property type="match status" value="1"/>
</dbReference>
<feature type="domain" description="DUF374" evidence="2">
    <location>
        <begin position="65"/>
        <end position="132"/>
    </location>
</feature>